<evidence type="ECO:0000256" key="1">
    <source>
        <dbReference type="SAM" id="Phobius"/>
    </source>
</evidence>
<feature type="non-terminal residue" evidence="2">
    <location>
        <position position="74"/>
    </location>
</feature>
<keyword evidence="1" id="KW-0812">Transmembrane</keyword>
<keyword evidence="1" id="KW-1133">Transmembrane helix</keyword>
<sequence length="74" mass="8451">MVQLGPFRICIQVLYESIISALYFVLRFSNKQMPRNTMVYLSIHDWTGCSAKLRVRLGLRLGSCNLKATALKCL</sequence>
<evidence type="ECO:0000313" key="3">
    <source>
        <dbReference type="Proteomes" id="UP000236630"/>
    </source>
</evidence>
<comment type="caution">
    <text evidence="2">The sequence shown here is derived from an EMBL/GenBank/DDBJ whole genome shotgun (WGS) entry which is preliminary data.</text>
</comment>
<proteinExistence type="predicted"/>
<dbReference type="AlphaFoldDB" id="A0A2H5PUC8"/>
<dbReference type="EMBL" id="BDQV01000128">
    <property type="protein sequence ID" value="GAY55954.1"/>
    <property type="molecule type" value="Genomic_DNA"/>
</dbReference>
<gene>
    <name evidence="2" type="ORF">CUMW_168040</name>
</gene>
<keyword evidence="3" id="KW-1185">Reference proteome</keyword>
<reference evidence="2 3" key="1">
    <citation type="journal article" date="2017" name="Front. Genet.">
        <title>Draft sequencing of the heterozygous diploid genome of Satsuma (Citrus unshiu Marc.) using a hybrid assembly approach.</title>
        <authorList>
            <person name="Shimizu T."/>
            <person name="Tanizawa Y."/>
            <person name="Mochizuki T."/>
            <person name="Nagasaki H."/>
            <person name="Yoshioka T."/>
            <person name="Toyoda A."/>
            <person name="Fujiyama A."/>
            <person name="Kaminuma E."/>
            <person name="Nakamura Y."/>
        </authorList>
    </citation>
    <scope>NUCLEOTIDE SEQUENCE [LARGE SCALE GENOMIC DNA]</scope>
    <source>
        <strain evidence="3">cv. Miyagawa wase</strain>
    </source>
</reference>
<protein>
    <submittedName>
        <fullName evidence="2">Uncharacterized protein</fullName>
    </submittedName>
</protein>
<evidence type="ECO:0000313" key="2">
    <source>
        <dbReference type="EMBL" id="GAY55954.1"/>
    </source>
</evidence>
<dbReference type="Proteomes" id="UP000236630">
    <property type="component" value="Unassembled WGS sequence"/>
</dbReference>
<accession>A0A2H5PUC8</accession>
<organism evidence="2 3">
    <name type="scientific">Citrus unshiu</name>
    <name type="common">Satsuma mandarin</name>
    <name type="synonym">Citrus nobilis var. unshiu</name>
    <dbReference type="NCBI Taxonomy" id="55188"/>
    <lineage>
        <taxon>Eukaryota</taxon>
        <taxon>Viridiplantae</taxon>
        <taxon>Streptophyta</taxon>
        <taxon>Embryophyta</taxon>
        <taxon>Tracheophyta</taxon>
        <taxon>Spermatophyta</taxon>
        <taxon>Magnoliopsida</taxon>
        <taxon>eudicotyledons</taxon>
        <taxon>Gunneridae</taxon>
        <taxon>Pentapetalae</taxon>
        <taxon>rosids</taxon>
        <taxon>malvids</taxon>
        <taxon>Sapindales</taxon>
        <taxon>Rutaceae</taxon>
        <taxon>Aurantioideae</taxon>
        <taxon>Citrus</taxon>
    </lineage>
</organism>
<feature type="transmembrane region" description="Helical" evidence="1">
    <location>
        <begin position="6"/>
        <end position="26"/>
    </location>
</feature>
<name>A0A2H5PUC8_CITUN</name>
<keyword evidence="1" id="KW-0472">Membrane</keyword>